<evidence type="ECO:0000259" key="1">
    <source>
        <dbReference type="Pfam" id="PF03235"/>
    </source>
</evidence>
<dbReference type="PANTHER" id="PTHR37292:SF2">
    <property type="entry name" value="DUF262 DOMAIN-CONTAINING PROTEIN"/>
    <property type="match status" value="1"/>
</dbReference>
<accession>A1ZKR9</accession>
<sequence>MENTQSIRKLVEDIENGFSVLPEFQRDFVWELGKTLDLFDSLVKDIFIGAIIYGIPSFDITVREIDSRPRKVKGKKRKSLETTNYLKEDIEAKQKISNDAFKLILDGQQRVTSLYRALSGIDEIWFIVKNDEDITSDEVQKKKFEDRILEELLYAFDDSSDAQRISVKLSHVWDQVKKNYRESIIEKDFFHPTRYYTNYEDDPGFNSNDAFEKYLTVTDKLKDLFKAEKLLSFYLLDMSMDKFVLFFERSNSRGVQLNFIDILTAKLYIGFNLKQHINDFKSAYPKYKLNEEIIVRTIAYLVSNEQKGSTEINRSFILTKLTAENFEKHWGSITNYYKLVLDFLYQNHYIISQSWIPYENMLIPLMIFLREIGGDFHLMTQEQQKFIRYWYWASIFSQRYTGSSNEKIILDATTLSKIAHNNKITTRTYLNKLAKSQVTNEEDLFSYNKKASSVYKGVLNIINFHNKGFLDWNNTNKLSFNSQLEDHHIFPKDYIKKNYAPEDDAQDQIDLVLNRALVPKLLNIKIGNKKPSEYLSKIKEKNTNLKASLQSHLIDKEILTGSYDKNFNFFLSLRAEAIFKVIKQEILDKKEEIQKEFYSIPQVDSTKEIAIFGSYYKKRIEARFNTKTGSVFYNGKLYETPSSAANQAKIDCGAHSGITSSGWTFWKFINENDNTEEQIDVLRKISEAY</sequence>
<protein>
    <recommendedName>
        <fullName evidence="1">GmrSD restriction endonucleases N-terminal domain-containing protein</fullName>
    </recommendedName>
</protein>
<organism evidence="2 3">
    <name type="scientific">Microscilla marina ATCC 23134</name>
    <dbReference type="NCBI Taxonomy" id="313606"/>
    <lineage>
        <taxon>Bacteria</taxon>
        <taxon>Pseudomonadati</taxon>
        <taxon>Bacteroidota</taxon>
        <taxon>Cytophagia</taxon>
        <taxon>Cytophagales</taxon>
        <taxon>Microscillaceae</taxon>
        <taxon>Microscilla</taxon>
    </lineage>
</organism>
<dbReference type="AlphaFoldDB" id="A1ZKR9"/>
<dbReference type="RefSeq" id="WP_002697000.1">
    <property type="nucleotide sequence ID" value="NZ_AAWS01000013.1"/>
</dbReference>
<dbReference type="InterPro" id="IPR004919">
    <property type="entry name" value="GmrSD_N"/>
</dbReference>
<evidence type="ECO:0000313" key="3">
    <source>
        <dbReference type="Proteomes" id="UP000004095"/>
    </source>
</evidence>
<keyword evidence="3" id="KW-1185">Reference proteome</keyword>
<name>A1ZKR9_MICM2</name>
<comment type="caution">
    <text evidence="2">The sequence shown here is derived from an EMBL/GenBank/DDBJ whole genome shotgun (WGS) entry which is preliminary data.</text>
</comment>
<dbReference type="OrthoDB" id="9798761at2"/>
<dbReference type="PANTHER" id="PTHR37292">
    <property type="entry name" value="VNG6097C"/>
    <property type="match status" value="1"/>
</dbReference>
<feature type="domain" description="GmrSD restriction endonucleases N-terminal" evidence="1">
    <location>
        <begin position="7"/>
        <end position="267"/>
    </location>
</feature>
<proteinExistence type="predicted"/>
<dbReference type="EMBL" id="AAWS01000013">
    <property type="protein sequence ID" value="EAY28885.1"/>
    <property type="molecule type" value="Genomic_DNA"/>
</dbReference>
<dbReference type="eggNOG" id="COG1479">
    <property type="taxonomic scope" value="Bacteria"/>
</dbReference>
<dbReference type="Proteomes" id="UP000004095">
    <property type="component" value="Unassembled WGS sequence"/>
</dbReference>
<reference evidence="2 3" key="1">
    <citation type="submission" date="2007-01" db="EMBL/GenBank/DDBJ databases">
        <authorList>
            <person name="Haygood M."/>
            <person name="Podell S."/>
            <person name="Anderson C."/>
            <person name="Hopkinson B."/>
            <person name="Roe K."/>
            <person name="Barbeau K."/>
            <person name="Gaasterland T."/>
            <person name="Ferriera S."/>
            <person name="Johnson J."/>
            <person name="Kravitz S."/>
            <person name="Beeson K."/>
            <person name="Sutton G."/>
            <person name="Rogers Y.-H."/>
            <person name="Friedman R."/>
            <person name="Frazier M."/>
            <person name="Venter J.C."/>
        </authorList>
    </citation>
    <scope>NUCLEOTIDE SEQUENCE [LARGE SCALE GENOMIC DNA]</scope>
    <source>
        <strain evidence="2 3">ATCC 23134</strain>
    </source>
</reference>
<evidence type="ECO:0000313" key="2">
    <source>
        <dbReference type="EMBL" id="EAY28885.1"/>
    </source>
</evidence>
<dbReference type="Pfam" id="PF03235">
    <property type="entry name" value="GmrSD_N"/>
    <property type="match status" value="1"/>
</dbReference>
<gene>
    <name evidence="2" type="ORF">M23134_00039</name>
</gene>
<dbReference type="eggNOG" id="COG3472">
    <property type="taxonomic scope" value="Bacteria"/>
</dbReference>